<evidence type="ECO:0000256" key="1">
    <source>
        <dbReference type="ARBA" id="ARBA00001255"/>
    </source>
</evidence>
<sequence>MTGARENVSEEARPVPVLLDVTGFGAVPGSRSDAGPAVAAALAAAAAVGGPVVVRFAPGEYHLWPEGAARRELYVSNTVGDDPAFRVKTIALLIESVDDLVIVGEGARLVLHGVQTTFAVIDSRRVRLQGLEFDFAVPTVVDATVVDAGIAAGRAFRVIRVPEATLFAVEGASVRWHGEVVGSGGVAWQGWDALDYTQIHDPAVGRTWRGANPLFEHVRSIRSVGEREIRIDYEHAEMPADGGLVYQMRSTTRDHPGGLVLDSSEVTLSGVRFRFLHGFGVVAQMSRDVTVEQCEFQTPPGSGRHSAGFADFVQFSGCSGQVAVRDCVFDGPHDDPINIHGTYLRVAGQPDRRTLALEYVHRETAGFAQFAPGDVVEVVDRATLEPVASATVEQVWQPSGRDHDRPLRGIVVRVDTELPGDLAGWAAVENVTRTPAVHIARNVFRNVPTRGVLVTTRRRVVIEGNRFERMGMAGVHVSGDADEWWESGPVRDLTIRGNEFVEPGGPAVFVDPRNSRSGPGCAVHSGVVVEGNRFVLDGVPALDAKSTRGIRFTGNHIVRHGRAMPDVVLRSCSDADIEAGAGERPPRVTEIG</sequence>
<dbReference type="Pfam" id="PF23764">
    <property type="entry name" value="Beta-barrel_GLAA-B_II"/>
    <property type="match status" value="1"/>
</dbReference>
<evidence type="ECO:0000313" key="9">
    <source>
        <dbReference type="Proteomes" id="UP000630097"/>
    </source>
</evidence>
<comment type="catalytic activity">
    <reaction evidence="1">
        <text>Hydrolysis of terminal, non-reducing alpha-D-galactose residues in alpha-D-galactosides, including galactose oligosaccharides, galactomannans and galactolipids.</text>
        <dbReference type="EC" id="3.2.1.22"/>
    </reaction>
</comment>
<evidence type="ECO:0000313" key="8">
    <source>
        <dbReference type="EMBL" id="GIG78983.1"/>
    </source>
</evidence>
<name>A0A8J3LTQ9_9ACTN</name>
<dbReference type="SMART" id="SM00710">
    <property type="entry name" value="PbH1"/>
    <property type="match status" value="6"/>
</dbReference>
<dbReference type="InterPro" id="IPR039448">
    <property type="entry name" value="Beta_helix"/>
</dbReference>
<evidence type="ECO:0000256" key="5">
    <source>
        <dbReference type="ARBA" id="ARBA00023295"/>
    </source>
</evidence>
<keyword evidence="4" id="KW-0378">Hydrolase</keyword>
<keyword evidence="5" id="KW-0326">Glycosidase</keyword>
<keyword evidence="9" id="KW-1185">Reference proteome</keyword>
<dbReference type="GO" id="GO:0004557">
    <property type="term" value="F:alpha-galactosidase activity"/>
    <property type="evidence" value="ECO:0007669"/>
    <property type="project" value="UniProtKB-EC"/>
</dbReference>
<evidence type="ECO:0000259" key="6">
    <source>
        <dbReference type="Pfam" id="PF13229"/>
    </source>
</evidence>
<feature type="domain" description="Right handed beta helix" evidence="6">
    <location>
        <begin position="435"/>
        <end position="559"/>
    </location>
</feature>
<comment type="catalytic activity">
    <reaction evidence="2">
        <text>Hydrolysis of terminal, non-reducing branched (1-&gt;3)-alpha-D-galactosidic residues, producing free D-galactose.</text>
        <dbReference type="EC" id="3.2.1.n1"/>
    </reaction>
</comment>
<dbReference type="SUPFAM" id="SSF51126">
    <property type="entry name" value="Pectin lyase-like"/>
    <property type="match status" value="1"/>
</dbReference>
<evidence type="ECO:0008006" key="10">
    <source>
        <dbReference type="Google" id="ProtNLM"/>
    </source>
</evidence>
<proteinExistence type="predicted"/>
<keyword evidence="3" id="KW-0677">Repeat</keyword>
<organism evidence="8 9">
    <name type="scientific">Planotetraspora kaengkrachanensis</name>
    <dbReference type="NCBI Taxonomy" id="575193"/>
    <lineage>
        <taxon>Bacteria</taxon>
        <taxon>Bacillati</taxon>
        <taxon>Actinomycetota</taxon>
        <taxon>Actinomycetes</taxon>
        <taxon>Streptosporangiales</taxon>
        <taxon>Streptosporangiaceae</taxon>
        <taxon>Planotetraspora</taxon>
    </lineage>
</organism>
<accession>A0A8J3LTQ9</accession>
<dbReference type="Proteomes" id="UP000630097">
    <property type="component" value="Unassembled WGS sequence"/>
</dbReference>
<evidence type="ECO:0000256" key="2">
    <source>
        <dbReference type="ARBA" id="ARBA00001271"/>
    </source>
</evidence>
<dbReference type="Gene3D" id="2.160.20.10">
    <property type="entry name" value="Single-stranded right-handed beta-helix, Pectin lyase-like"/>
    <property type="match status" value="2"/>
</dbReference>
<evidence type="ECO:0000256" key="4">
    <source>
        <dbReference type="ARBA" id="ARBA00022801"/>
    </source>
</evidence>
<comment type="caution">
    <text evidence="8">The sequence shown here is derived from an EMBL/GenBank/DDBJ whole genome shotgun (WGS) entry which is preliminary data.</text>
</comment>
<protein>
    <recommendedName>
        <fullName evidence="10">Right-handed parallel beta-helix repeat-containing protein</fullName>
    </recommendedName>
</protein>
<reference evidence="8 9" key="1">
    <citation type="submission" date="2021-01" db="EMBL/GenBank/DDBJ databases">
        <title>Whole genome shotgun sequence of Planotetraspora kaengkrachanensis NBRC 104272.</title>
        <authorList>
            <person name="Komaki H."/>
            <person name="Tamura T."/>
        </authorList>
    </citation>
    <scope>NUCLEOTIDE SEQUENCE [LARGE SCALE GENOMIC DNA]</scope>
    <source>
        <strain evidence="8 9">NBRC 104272</strain>
    </source>
</reference>
<dbReference type="InterPro" id="IPR012334">
    <property type="entry name" value="Pectin_lyas_fold"/>
</dbReference>
<feature type="domain" description="GLAA-B beta-barrel" evidence="7">
    <location>
        <begin position="354"/>
        <end position="400"/>
    </location>
</feature>
<gene>
    <name evidence="8" type="ORF">Pka01_21100</name>
</gene>
<evidence type="ECO:0000259" key="7">
    <source>
        <dbReference type="Pfam" id="PF23764"/>
    </source>
</evidence>
<dbReference type="AlphaFoldDB" id="A0A8J3LTQ9"/>
<dbReference type="Pfam" id="PF13229">
    <property type="entry name" value="Beta_helix"/>
    <property type="match status" value="1"/>
</dbReference>
<evidence type="ECO:0000256" key="3">
    <source>
        <dbReference type="ARBA" id="ARBA00022737"/>
    </source>
</evidence>
<dbReference type="InterPro" id="IPR011050">
    <property type="entry name" value="Pectin_lyase_fold/virulence"/>
</dbReference>
<dbReference type="InterPro" id="IPR006626">
    <property type="entry name" value="PbH1"/>
</dbReference>
<dbReference type="InterPro" id="IPR056441">
    <property type="entry name" value="Beta-barrel_GLAA-B_II"/>
</dbReference>
<dbReference type="EMBL" id="BONV01000006">
    <property type="protein sequence ID" value="GIG78983.1"/>
    <property type="molecule type" value="Genomic_DNA"/>
</dbReference>